<dbReference type="VEuPathDB" id="FungiDB:PNEJI1_003705"/>
<dbReference type="SUPFAM" id="SSF53756">
    <property type="entry name" value="UDP-Glycosyltransferase/glycogen phosphorylase"/>
    <property type="match status" value="1"/>
</dbReference>
<evidence type="ECO:0000256" key="10">
    <source>
        <dbReference type="ARBA" id="ARBA00023136"/>
    </source>
</evidence>
<feature type="domain" description="Glycosyl transferase family 1" evidence="17">
    <location>
        <begin position="272"/>
        <end position="439"/>
    </location>
</feature>
<evidence type="ECO:0000313" key="19">
    <source>
        <dbReference type="Proteomes" id="UP000010422"/>
    </source>
</evidence>
<evidence type="ECO:0000256" key="11">
    <source>
        <dbReference type="ARBA" id="ARBA00024899"/>
    </source>
</evidence>
<dbReference type="InterPro" id="IPR026051">
    <property type="entry name" value="ALG1-like"/>
</dbReference>
<evidence type="ECO:0000256" key="8">
    <source>
        <dbReference type="ARBA" id="ARBA00022824"/>
    </source>
</evidence>
<evidence type="ECO:0000256" key="3">
    <source>
        <dbReference type="ARBA" id="ARBA00012611"/>
    </source>
</evidence>
<dbReference type="PANTHER" id="PTHR13036">
    <property type="entry name" value="BETA1,4 MANNOSYLTRANSFERASE"/>
    <property type="match status" value="1"/>
</dbReference>
<feature type="transmembrane region" description="Helical" evidence="16">
    <location>
        <begin position="105"/>
        <end position="129"/>
    </location>
</feature>
<comment type="catalytic activity">
    <reaction evidence="15">
        <text>an N,N'-diacetylchitobiosyl-diphospho-di-trans,poly-cis-dolichol + GDP-alpha-D-mannose = a beta-D-Man-(1-&gt;4)-beta-D-GlcNAc-(1-&gt;4)-alpha-D-GlcNAc-diphospho-di-trans,poly-cis-dolichol + GDP + H(+)</text>
        <dbReference type="Rhea" id="RHEA:13865"/>
        <dbReference type="Rhea" id="RHEA-COMP:19510"/>
        <dbReference type="Rhea" id="RHEA-COMP:19511"/>
        <dbReference type="ChEBI" id="CHEBI:15378"/>
        <dbReference type="ChEBI" id="CHEBI:57269"/>
        <dbReference type="ChEBI" id="CHEBI:57527"/>
        <dbReference type="ChEBI" id="CHEBI:58189"/>
        <dbReference type="ChEBI" id="CHEBI:58472"/>
        <dbReference type="EC" id="2.4.1.142"/>
    </reaction>
    <physiologicalReaction direction="left-to-right" evidence="15">
        <dbReference type="Rhea" id="RHEA:13866"/>
    </physiologicalReaction>
</comment>
<dbReference type="InterPro" id="IPR001296">
    <property type="entry name" value="Glyco_trans_1"/>
</dbReference>
<comment type="pathway">
    <text evidence="2">Protein modification; protein glycosylation.</text>
</comment>
<evidence type="ECO:0000256" key="7">
    <source>
        <dbReference type="ARBA" id="ARBA00022692"/>
    </source>
</evidence>
<keyword evidence="7 16" id="KW-0812">Transmembrane</keyword>
<evidence type="ECO:0000256" key="14">
    <source>
        <dbReference type="ARBA" id="ARBA00033088"/>
    </source>
</evidence>
<evidence type="ECO:0000256" key="13">
    <source>
        <dbReference type="ARBA" id="ARBA00031566"/>
    </source>
</evidence>
<reference evidence="18 19" key="1">
    <citation type="journal article" date="2012" name="MBio">
        <title>De novo assembly of the Pneumocystis jirovecii genome from a single bronchoalveolar lavage fluid specimen from a patient.</title>
        <authorList>
            <person name="Cisse O.H."/>
            <person name="Pagni M."/>
            <person name="Hauser P.M."/>
        </authorList>
    </citation>
    <scope>NUCLEOTIDE SEQUENCE [LARGE SCALE GENOMIC DNA]</scope>
    <source>
        <strain evidence="18 19">SE8</strain>
    </source>
</reference>
<evidence type="ECO:0000256" key="16">
    <source>
        <dbReference type="SAM" id="Phobius"/>
    </source>
</evidence>
<gene>
    <name evidence="18" type="ORF">PNEJI1_003705</name>
</gene>
<evidence type="ECO:0000313" key="18">
    <source>
        <dbReference type="EMBL" id="CCJ31554.1"/>
    </source>
</evidence>
<evidence type="ECO:0000256" key="12">
    <source>
        <dbReference type="ARBA" id="ARBA00031434"/>
    </source>
</evidence>
<dbReference type="FunCoup" id="L0PHK3">
    <property type="interactions" value="439"/>
</dbReference>
<protein>
    <recommendedName>
        <fullName evidence="4">Chitobiosyldiphosphodolichol beta-mannosyltransferase</fullName>
        <ecNumber evidence="3">2.4.1.142</ecNumber>
    </recommendedName>
    <alternativeName>
        <fullName evidence="13">Beta-1,4-mannosyltransferase</fullName>
    </alternativeName>
    <alternativeName>
        <fullName evidence="14">GDP-Man:GlcNAc2-PP-dolichol mannosyltransferase</fullName>
    </alternativeName>
    <alternativeName>
        <fullName evidence="12">GDP-mannose-dolichol diphosphochitobiose mannosyltransferase</fullName>
    </alternativeName>
</protein>
<comment type="caution">
    <text evidence="18">The sequence shown here is derived from an EMBL/GenBank/DDBJ whole genome shotgun (WGS) entry which is preliminary data.</text>
</comment>
<keyword evidence="6" id="KW-0808">Transferase</keyword>
<dbReference type="PANTHER" id="PTHR13036:SF0">
    <property type="entry name" value="CHITOBIOSYLDIPHOSPHODOLICHOL BETA-MANNOSYLTRANSFERASE"/>
    <property type="match status" value="1"/>
</dbReference>
<organism evidence="19">
    <name type="scientific">Pneumocystis jirovecii</name>
    <name type="common">Human pneumocystis pneumonia agent</name>
    <dbReference type="NCBI Taxonomy" id="42068"/>
    <lineage>
        <taxon>Eukaryota</taxon>
        <taxon>Fungi</taxon>
        <taxon>Dikarya</taxon>
        <taxon>Ascomycota</taxon>
        <taxon>Taphrinomycotina</taxon>
        <taxon>Pneumocystomycetes</taxon>
        <taxon>Pneumocystaceae</taxon>
        <taxon>Pneumocystis</taxon>
    </lineage>
</organism>
<dbReference type="InParanoid" id="L0PHK3"/>
<dbReference type="GO" id="GO:0005789">
    <property type="term" value="C:endoplasmic reticulum membrane"/>
    <property type="evidence" value="ECO:0007669"/>
    <property type="project" value="UniProtKB-SubCell"/>
</dbReference>
<evidence type="ECO:0000256" key="2">
    <source>
        <dbReference type="ARBA" id="ARBA00004922"/>
    </source>
</evidence>
<evidence type="ECO:0000259" key="17">
    <source>
        <dbReference type="Pfam" id="PF00534"/>
    </source>
</evidence>
<dbReference type="Gene3D" id="3.40.50.2000">
    <property type="entry name" value="Glycogen Phosphorylase B"/>
    <property type="match status" value="2"/>
</dbReference>
<evidence type="ECO:0000256" key="5">
    <source>
        <dbReference type="ARBA" id="ARBA00022676"/>
    </source>
</evidence>
<dbReference type="EC" id="2.4.1.142" evidence="3"/>
<dbReference type="Proteomes" id="UP000010422">
    <property type="component" value="Unassembled WGS sequence"/>
</dbReference>
<keyword evidence="10 16" id="KW-0472">Membrane</keyword>
<dbReference type="EMBL" id="CAKM01000344">
    <property type="protein sequence ID" value="CCJ31554.1"/>
    <property type="molecule type" value="Genomic_DNA"/>
</dbReference>
<evidence type="ECO:0000256" key="4">
    <source>
        <dbReference type="ARBA" id="ARBA00015841"/>
    </source>
</evidence>
<evidence type="ECO:0000256" key="6">
    <source>
        <dbReference type="ARBA" id="ARBA00022679"/>
    </source>
</evidence>
<evidence type="ECO:0000256" key="9">
    <source>
        <dbReference type="ARBA" id="ARBA00022989"/>
    </source>
</evidence>
<dbReference type="STRING" id="1209962.L0PHK3"/>
<evidence type="ECO:0000256" key="1">
    <source>
        <dbReference type="ARBA" id="ARBA00004389"/>
    </source>
</evidence>
<keyword evidence="9 16" id="KW-1133">Transmembrane helix</keyword>
<accession>L0PHK3</accession>
<comment type="function">
    <text evidence="11">Participates in the formation of the lipid-linked precursor oligosaccharide for N-glycosylation. Involved in assembling the dolichol-pyrophosphate-GlcNAc(2)-Man(5) intermediate on the cytoplasmic surface of the ER.</text>
</comment>
<comment type="subcellular location">
    <subcellularLocation>
        <location evidence="1">Endoplasmic reticulum membrane</location>
        <topology evidence="1">Single-pass membrane protein</topology>
    </subcellularLocation>
</comment>
<keyword evidence="8" id="KW-0256">Endoplasmic reticulum</keyword>
<feature type="transmembrane region" description="Helical" evidence="16">
    <location>
        <begin position="6"/>
        <end position="23"/>
    </location>
</feature>
<sequence length="469" mass="54112">MSVGWGIAIISVCIFFAGFKFQQRQKSRFNDKKRKSKRSVCLVVLGDIGRSPRMQYHALSLAQHGFEVDLVGYRGSFVFPDVDKSKNIRIKYVTLPPKFLETHSLWLFFLTGTIKAFFQAFFLFFILIYSTHSFEYLIVQNPPSIPSFVVTRLVCLIRSTKLIIDWHNLGYSVLSLKLGPNHILVKFHKWYERVFGNSADIHFSVSYAMTSFLREKWNYKYNFIFLDIFDLDRSPIHTLYDRPPMHFKPLDNLEKSSFLSTFVHTYDFDISNEKTKLLVSSTSWTIDEDFSILLEAFIAFDKANIILSKDFEPPSILAIITGRGPLRKFYEQKIKSLNLKYVKIVTIWLDAKDYPRFIASADLGICLHTSSSGLDLPMKIVDMFGCGIPVCAIEFPALTELVKDGKNGIIFNSSAQLADSLKRLFHSHEELKKLKEGAMKESQYRWHNEWDAKIAPLFTKPHHISNNAS</sequence>
<dbReference type="Pfam" id="PF00534">
    <property type="entry name" value="Glycos_transf_1"/>
    <property type="match status" value="1"/>
</dbReference>
<dbReference type="GO" id="GO:0004578">
    <property type="term" value="F:chitobiosyldiphosphodolichol beta-mannosyltransferase activity"/>
    <property type="evidence" value="ECO:0007669"/>
    <property type="project" value="UniProtKB-EC"/>
</dbReference>
<keyword evidence="5" id="KW-0328">Glycosyltransferase</keyword>
<evidence type="ECO:0000256" key="15">
    <source>
        <dbReference type="ARBA" id="ARBA00045071"/>
    </source>
</evidence>
<dbReference type="AlphaFoldDB" id="L0PHK3"/>
<proteinExistence type="predicted"/>
<name>L0PHK3_PNEJI</name>